<accession>A0A3Q9BPX5</accession>
<dbReference type="InterPro" id="IPR017850">
    <property type="entry name" value="Alkaline_phosphatase_core_sf"/>
</dbReference>
<protein>
    <recommendedName>
        <fullName evidence="4">Phosphoesterase</fullName>
    </recommendedName>
</protein>
<reference evidence="2 3" key="1">
    <citation type="journal article" date="2011" name="Int. J. Syst. Evol. Microbiol.">
        <title>Description of Undibacterium oligocarboniphilum sp. nov., isolated from purified water, and Undibacterium pigrum strain CCUG 49012 as the type strain of Undibacterium parvum sp. nov., and emended descriptions of the genus Undibacterium and the species Undibacterium pigrum.</title>
        <authorList>
            <person name="Eder W."/>
            <person name="Wanner G."/>
            <person name="Ludwig W."/>
            <person name="Busse H.J."/>
            <person name="Ziemke-Kageler F."/>
            <person name="Lang E."/>
        </authorList>
    </citation>
    <scope>NUCLEOTIDE SEQUENCE [LARGE SCALE GENOMIC DNA]</scope>
    <source>
        <strain evidence="2 3">DSM 23061</strain>
    </source>
</reference>
<dbReference type="Gene3D" id="3.40.720.10">
    <property type="entry name" value="Alkaline Phosphatase, subunit A"/>
    <property type="match status" value="2"/>
</dbReference>
<dbReference type="AlphaFoldDB" id="A0A3Q9BPX5"/>
<dbReference type="GO" id="GO:0042578">
    <property type="term" value="F:phosphoric ester hydrolase activity"/>
    <property type="evidence" value="ECO:0007669"/>
    <property type="project" value="UniProtKB-ARBA"/>
</dbReference>
<evidence type="ECO:0008006" key="4">
    <source>
        <dbReference type="Google" id="ProtNLM"/>
    </source>
</evidence>
<dbReference type="KEGG" id="upv:EJN92_07210"/>
<keyword evidence="3" id="KW-1185">Reference proteome</keyword>
<evidence type="ECO:0000313" key="3">
    <source>
        <dbReference type="Proteomes" id="UP000275663"/>
    </source>
</evidence>
<proteinExistence type="predicted"/>
<evidence type="ECO:0000256" key="1">
    <source>
        <dbReference type="ARBA" id="ARBA00022801"/>
    </source>
</evidence>
<dbReference type="GO" id="GO:0009395">
    <property type="term" value="P:phospholipid catabolic process"/>
    <property type="evidence" value="ECO:0007669"/>
    <property type="project" value="TreeGrafter"/>
</dbReference>
<dbReference type="EMBL" id="CP034464">
    <property type="protein sequence ID" value="AZP11804.1"/>
    <property type="molecule type" value="Genomic_DNA"/>
</dbReference>
<organism evidence="2 3">
    <name type="scientific">Undibacterium parvum</name>
    <dbReference type="NCBI Taxonomy" id="401471"/>
    <lineage>
        <taxon>Bacteria</taxon>
        <taxon>Pseudomonadati</taxon>
        <taxon>Pseudomonadota</taxon>
        <taxon>Betaproteobacteria</taxon>
        <taxon>Burkholderiales</taxon>
        <taxon>Oxalobacteraceae</taxon>
        <taxon>Undibacterium</taxon>
    </lineage>
</organism>
<dbReference type="PANTHER" id="PTHR31956">
    <property type="entry name" value="NON-SPECIFIC PHOSPHOLIPASE C4-RELATED"/>
    <property type="match status" value="1"/>
</dbReference>
<dbReference type="InterPro" id="IPR007312">
    <property type="entry name" value="Phosphoesterase"/>
</dbReference>
<dbReference type="Pfam" id="PF04185">
    <property type="entry name" value="Phosphoesterase"/>
    <property type="match status" value="1"/>
</dbReference>
<evidence type="ECO:0000313" key="2">
    <source>
        <dbReference type="EMBL" id="AZP11804.1"/>
    </source>
</evidence>
<dbReference type="RefSeq" id="WP_126127186.1">
    <property type="nucleotide sequence ID" value="NZ_CP034464.1"/>
</dbReference>
<dbReference type="OrthoDB" id="980947at2"/>
<name>A0A3Q9BPX5_9BURK</name>
<keyword evidence="1" id="KW-0378">Hydrolase</keyword>
<gene>
    <name evidence="2" type="ORF">EJN92_07210</name>
</gene>
<dbReference type="Proteomes" id="UP000275663">
    <property type="component" value="Chromosome"/>
</dbReference>
<dbReference type="SUPFAM" id="SSF53649">
    <property type="entry name" value="Alkaline phosphatase-like"/>
    <property type="match status" value="1"/>
</dbReference>
<sequence length="755" mass="83631">MLISIINRSKKITDEQVQNAIRAINRQVKEDFEPYWSFGATLRLEGRIGKSVNKNALPELRGDAILYLSDKADVEDALGYHDKNFRGIPYGFVFTELCEQLKESWTVTLSHEAMELIGDAQANLLVQGPHPSIPGKEVFHWFEMCDAVQSDTYAIDDVEVSNFVLPLYFTTEEQEGGRNDFLGRLTKGKALNSFGVNPGGYVGYYDPQSRTHETYAAPDDKKAQQRIAIKGKVKFGRSYVRKRADATIVKEQEHKRILGANPTISVATHPDPIRHVIVLMLENRSFDHMLGDASKIYPDLEGIPQHGPRYQNTSSASKISYAQKPNAMNKIAIDMPHEYVDVMAQMGSSTVPPMGGFVDAYLSVAGVKESNPGQVEQVMSYFPLGATAAKDSLPALHGLARNFLVCDHWFSSMPGPTWPNRFFVHSGTCLGRVLMPSRQHPANLFGNNQDTIYNRLDDADKTWRIYHQGVPQSIVMTKLLPKLFTSHYSGMKNFYTDVAGPESDFPDYVFIEPAYFGADENDQHPPSDVALGEQLIANVYQALRANQELWESTLLIVTYDEHGGFFDHVPPPLTVAPDSNTKEFAFNRLGVRVPAILVSPWVDAGVCKTQFEHSSILRYLCDKWAMPPLSARTSSAAGVYQSKSLLPELSKRSTPRTDTPLKLAANAVTALKKAGAGATPESPVDGSREALMYFVANLPEDLKAKPAARKASAPSSAKLKQISDTQLRKLAEQKFASLMAGKARPVSTKKKTAPK</sequence>
<dbReference type="PANTHER" id="PTHR31956:SF1">
    <property type="entry name" value="NON-SPECIFIC PHOSPHOLIPASE C1"/>
    <property type="match status" value="1"/>
</dbReference>